<keyword evidence="2" id="KW-1185">Reference proteome</keyword>
<dbReference type="Proteomes" id="UP001589887">
    <property type="component" value="Unassembled WGS sequence"/>
</dbReference>
<proteinExistence type="predicted"/>
<protein>
    <submittedName>
        <fullName evidence="1">Uncharacterized protein</fullName>
    </submittedName>
</protein>
<evidence type="ECO:0000313" key="2">
    <source>
        <dbReference type="Proteomes" id="UP001589887"/>
    </source>
</evidence>
<reference evidence="1 2" key="1">
    <citation type="submission" date="2024-09" db="EMBL/GenBank/DDBJ databases">
        <authorList>
            <person name="Sun Q."/>
            <person name="Mori K."/>
        </authorList>
    </citation>
    <scope>NUCLEOTIDE SEQUENCE [LARGE SCALE GENOMIC DNA]</scope>
    <source>
        <strain evidence="1 2">JCM 4557</strain>
    </source>
</reference>
<accession>A0ABV6TRR9</accession>
<dbReference type="EMBL" id="JBHMQV010000009">
    <property type="protein sequence ID" value="MFC0848467.1"/>
    <property type="molecule type" value="Genomic_DNA"/>
</dbReference>
<sequence>MASPEYVADTANGDRIGVVQQRHEGSVYLCPPGGGTEWATAPETLRHLSREELARVHVYETPVGRCR</sequence>
<dbReference type="RefSeq" id="WP_394322985.1">
    <property type="nucleotide sequence ID" value="NZ_JBHMQV010000009.1"/>
</dbReference>
<comment type="caution">
    <text evidence="1">The sequence shown here is derived from an EMBL/GenBank/DDBJ whole genome shotgun (WGS) entry which is preliminary data.</text>
</comment>
<gene>
    <name evidence="1" type="ORF">ACFH04_32875</name>
</gene>
<organism evidence="1 2">
    <name type="scientific">Streptomyces noboritoensis</name>
    <dbReference type="NCBI Taxonomy" id="67337"/>
    <lineage>
        <taxon>Bacteria</taxon>
        <taxon>Bacillati</taxon>
        <taxon>Actinomycetota</taxon>
        <taxon>Actinomycetes</taxon>
        <taxon>Kitasatosporales</taxon>
        <taxon>Streptomycetaceae</taxon>
        <taxon>Streptomyces</taxon>
    </lineage>
</organism>
<evidence type="ECO:0000313" key="1">
    <source>
        <dbReference type="EMBL" id="MFC0848467.1"/>
    </source>
</evidence>
<name>A0ABV6TRR9_9ACTN</name>